<proteinExistence type="predicted"/>
<keyword evidence="4" id="KW-1185">Reference proteome</keyword>
<dbReference type="PANTHER" id="PTHR43267">
    <property type="entry name" value="TRNA THREONYLCARBAMOYLADENOSINE DEHYDRATASE"/>
    <property type="match status" value="1"/>
</dbReference>
<evidence type="ECO:0000313" key="3">
    <source>
        <dbReference type="EMBL" id="MBO1322821.1"/>
    </source>
</evidence>
<dbReference type="GO" id="GO:0061503">
    <property type="term" value="F:tRNA threonylcarbamoyladenosine dehydratase"/>
    <property type="evidence" value="ECO:0007669"/>
    <property type="project" value="TreeGrafter"/>
</dbReference>
<feature type="region of interest" description="Disordered" evidence="1">
    <location>
        <begin position="1"/>
        <end position="25"/>
    </location>
</feature>
<sequence length="297" mass="32992">MSESKEAVQFPFLEAPDEPKPQPLEGEELENYKLHRRFDRMGRLVGDPNMKRLMDSHVMVIGLGGVGSYAAEMIVRSGIGKVTIVDFDLICITNVNRQLHAKKGVIGKPKAEILQQRFSEINPKAEIIAHNTFYNWETSEELLSCKPDYVIDAIDSVTAKAHLLKECVARGIKVASSSGAAGRMDPTQIKICDLAETQIDPLARQIRKILRTKHDFPKDGKFGIPAVYSTEPISQPKELVYDNGQGFRCVCPQGQNDFFTCDNRNVIHGTAGFVTGTFGFTTASIVVRDITGESFWD</sequence>
<dbReference type="AlphaFoldDB" id="A0A8J7U8Q6"/>
<protein>
    <submittedName>
        <fullName evidence="3">tRNA threonylcarbamoyladenosine dehydratase</fullName>
    </submittedName>
</protein>
<dbReference type="GO" id="GO:0061504">
    <property type="term" value="P:cyclic threonylcarbamoyladenosine biosynthetic process"/>
    <property type="evidence" value="ECO:0007669"/>
    <property type="project" value="TreeGrafter"/>
</dbReference>
<dbReference type="GO" id="GO:0008641">
    <property type="term" value="F:ubiquitin-like modifier activating enzyme activity"/>
    <property type="evidence" value="ECO:0007669"/>
    <property type="project" value="InterPro"/>
</dbReference>
<dbReference type="EMBL" id="JAFREP010000043">
    <property type="protein sequence ID" value="MBO1322821.1"/>
    <property type="molecule type" value="Genomic_DNA"/>
</dbReference>
<feature type="domain" description="THIF-type NAD/FAD binding fold" evidence="2">
    <location>
        <begin position="43"/>
        <end position="277"/>
    </location>
</feature>
<organism evidence="3 4">
    <name type="scientific">Acanthopleuribacter pedis</name>
    <dbReference type="NCBI Taxonomy" id="442870"/>
    <lineage>
        <taxon>Bacteria</taxon>
        <taxon>Pseudomonadati</taxon>
        <taxon>Acidobacteriota</taxon>
        <taxon>Holophagae</taxon>
        <taxon>Acanthopleuribacterales</taxon>
        <taxon>Acanthopleuribacteraceae</taxon>
        <taxon>Acanthopleuribacter</taxon>
    </lineage>
</organism>
<comment type="caution">
    <text evidence="3">The sequence shown here is derived from an EMBL/GenBank/DDBJ whole genome shotgun (WGS) entry which is preliminary data.</text>
</comment>
<gene>
    <name evidence="3" type="ORF">J3U88_30420</name>
</gene>
<evidence type="ECO:0000259" key="2">
    <source>
        <dbReference type="Pfam" id="PF00899"/>
    </source>
</evidence>
<evidence type="ECO:0000256" key="1">
    <source>
        <dbReference type="SAM" id="MobiDB-lite"/>
    </source>
</evidence>
<dbReference type="Gene3D" id="3.40.50.720">
    <property type="entry name" value="NAD(P)-binding Rossmann-like Domain"/>
    <property type="match status" value="1"/>
</dbReference>
<accession>A0A8J7U8Q6</accession>
<name>A0A8J7U8Q6_9BACT</name>
<dbReference type="RefSeq" id="WP_207862792.1">
    <property type="nucleotide sequence ID" value="NZ_JAFREP010000043.1"/>
</dbReference>
<dbReference type="InterPro" id="IPR000594">
    <property type="entry name" value="ThiF_NAD_FAD-bd"/>
</dbReference>
<dbReference type="SUPFAM" id="SSF69572">
    <property type="entry name" value="Activating enzymes of the ubiquitin-like proteins"/>
    <property type="match status" value="1"/>
</dbReference>
<dbReference type="InterPro" id="IPR035985">
    <property type="entry name" value="Ubiquitin-activating_enz"/>
</dbReference>
<dbReference type="InterPro" id="IPR045886">
    <property type="entry name" value="ThiF/MoeB/HesA"/>
</dbReference>
<evidence type="ECO:0000313" key="4">
    <source>
        <dbReference type="Proteomes" id="UP000664417"/>
    </source>
</evidence>
<dbReference type="CDD" id="cd00755">
    <property type="entry name" value="YgdL_like"/>
    <property type="match status" value="1"/>
</dbReference>
<reference evidence="3" key="1">
    <citation type="submission" date="2021-03" db="EMBL/GenBank/DDBJ databases">
        <authorList>
            <person name="Wang G."/>
        </authorList>
    </citation>
    <scope>NUCLEOTIDE SEQUENCE</scope>
    <source>
        <strain evidence="3">KCTC 12899</strain>
    </source>
</reference>
<dbReference type="PANTHER" id="PTHR43267:SF1">
    <property type="entry name" value="TRNA THREONYLCARBAMOYLADENOSINE DEHYDRATASE"/>
    <property type="match status" value="1"/>
</dbReference>
<dbReference type="Proteomes" id="UP000664417">
    <property type="component" value="Unassembled WGS sequence"/>
</dbReference>
<dbReference type="Pfam" id="PF00899">
    <property type="entry name" value="ThiF"/>
    <property type="match status" value="1"/>
</dbReference>